<dbReference type="InterPro" id="IPR036390">
    <property type="entry name" value="WH_DNA-bd_sf"/>
</dbReference>
<evidence type="ECO:0000313" key="5">
    <source>
        <dbReference type="EMBL" id="RDI64631.1"/>
    </source>
</evidence>
<evidence type="ECO:0000256" key="2">
    <source>
        <dbReference type="ARBA" id="ARBA00023125"/>
    </source>
</evidence>
<dbReference type="PANTHER" id="PTHR38465:SF2">
    <property type="entry name" value="HTH-TYPE TRANSCRIPTIONAL REGULATOR MMPR5"/>
    <property type="match status" value="1"/>
</dbReference>
<dbReference type="SUPFAM" id="SSF46785">
    <property type="entry name" value="Winged helix' DNA-binding domain"/>
    <property type="match status" value="1"/>
</dbReference>
<evidence type="ECO:0000259" key="4">
    <source>
        <dbReference type="Pfam" id="PF12802"/>
    </source>
</evidence>
<evidence type="ECO:0000256" key="3">
    <source>
        <dbReference type="ARBA" id="ARBA00023163"/>
    </source>
</evidence>
<evidence type="ECO:0000313" key="6">
    <source>
        <dbReference type="Proteomes" id="UP000254869"/>
    </source>
</evidence>
<name>A0A370I3B9_9NOCA</name>
<keyword evidence="3" id="KW-0804">Transcription</keyword>
<dbReference type="Proteomes" id="UP000254869">
    <property type="component" value="Unassembled WGS sequence"/>
</dbReference>
<feature type="domain" description="HTH marR-type" evidence="4">
    <location>
        <begin position="25"/>
        <end position="82"/>
    </location>
</feature>
<accession>A0A370I3B9</accession>
<dbReference type="GO" id="GO:0003700">
    <property type="term" value="F:DNA-binding transcription factor activity"/>
    <property type="evidence" value="ECO:0007669"/>
    <property type="project" value="InterPro"/>
</dbReference>
<dbReference type="RefSeq" id="WP_067996739.1">
    <property type="nucleotide sequence ID" value="NZ_QQBC01000007.1"/>
</dbReference>
<dbReference type="InterPro" id="IPR000835">
    <property type="entry name" value="HTH_MarR-typ"/>
</dbReference>
<keyword evidence="2" id="KW-0238">DNA-binding</keyword>
<keyword evidence="6" id="KW-1185">Reference proteome</keyword>
<dbReference type="PANTHER" id="PTHR38465">
    <property type="entry name" value="HTH-TYPE TRANSCRIPTIONAL REGULATOR MJ1563-RELATED"/>
    <property type="match status" value="1"/>
</dbReference>
<reference evidence="5 6" key="1">
    <citation type="submission" date="2018-07" db="EMBL/GenBank/DDBJ databases">
        <title>Genomic Encyclopedia of Type Strains, Phase IV (KMG-IV): sequencing the most valuable type-strain genomes for metagenomic binning, comparative biology and taxonomic classification.</title>
        <authorList>
            <person name="Goeker M."/>
        </authorList>
    </citation>
    <scope>NUCLEOTIDE SEQUENCE [LARGE SCALE GENOMIC DNA]</scope>
    <source>
        <strain evidence="5 6">DSM 44290</strain>
    </source>
</reference>
<dbReference type="Gene3D" id="1.10.287.160">
    <property type="entry name" value="HR1 repeat"/>
    <property type="match status" value="1"/>
</dbReference>
<gene>
    <name evidence="5" type="ORF">DFR76_1076</name>
</gene>
<dbReference type="EMBL" id="QQBC01000007">
    <property type="protein sequence ID" value="RDI64631.1"/>
    <property type="molecule type" value="Genomic_DNA"/>
</dbReference>
<comment type="caution">
    <text evidence="5">The sequence shown here is derived from an EMBL/GenBank/DDBJ whole genome shotgun (WGS) entry which is preliminary data.</text>
</comment>
<sequence length="158" mass="17804">MDSTQRLRDAAERLALTLTQGGMQKTTARVMTALLYTEQEAMTAADLCEQLSISTGAVSTAIKQLTQSGMVERVPAPGSRREHYRFPKGVWAHLFSQQNAYLKVMRDAAREGLDAVGDDTATAARLHEMRHFYGYMEQEMPPLIERWRHGYDSDQHTA</sequence>
<evidence type="ECO:0000256" key="1">
    <source>
        <dbReference type="ARBA" id="ARBA00023015"/>
    </source>
</evidence>
<dbReference type="STRING" id="1210086.GCA_001613105_02569"/>
<protein>
    <submittedName>
        <fullName evidence="5">TrmB family transcriptional regulator</fullName>
    </submittedName>
</protein>
<keyword evidence="1" id="KW-0805">Transcription regulation</keyword>
<dbReference type="Pfam" id="PF12802">
    <property type="entry name" value="MarR_2"/>
    <property type="match status" value="1"/>
</dbReference>
<dbReference type="Gene3D" id="1.10.10.10">
    <property type="entry name" value="Winged helix-like DNA-binding domain superfamily/Winged helix DNA-binding domain"/>
    <property type="match status" value="1"/>
</dbReference>
<organism evidence="5 6">
    <name type="scientific">Nocardia pseudobrasiliensis</name>
    <dbReference type="NCBI Taxonomy" id="45979"/>
    <lineage>
        <taxon>Bacteria</taxon>
        <taxon>Bacillati</taxon>
        <taxon>Actinomycetota</taxon>
        <taxon>Actinomycetes</taxon>
        <taxon>Mycobacteriales</taxon>
        <taxon>Nocardiaceae</taxon>
        <taxon>Nocardia</taxon>
    </lineage>
</organism>
<dbReference type="InterPro" id="IPR052362">
    <property type="entry name" value="HTH-GbsR_regulator"/>
</dbReference>
<dbReference type="GO" id="GO:0003677">
    <property type="term" value="F:DNA binding"/>
    <property type="evidence" value="ECO:0007669"/>
    <property type="project" value="UniProtKB-KW"/>
</dbReference>
<dbReference type="InterPro" id="IPR036388">
    <property type="entry name" value="WH-like_DNA-bd_sf"/>
</dbReference>
<proteinExistence type="predicted"/>
<dbReference type="AlphaFoldDB" id="A0A370I3B9"/>